<sequence>MPITINPSYTTSTLVTKKMAQALSVLLHPLLMPTLLYAILLYLSPAVIGTSGGNTQWRLTLLGVIFLVTFVIPVISVVFLTRTRALARAELNKLESPADTFAPDEATETSSLQQLEMEDKKDRFVPFLSTTVFYTVVTYMFFKQLQASYAMVVVLGSITFSIALITLITLFWKISAHSVGICGVIGFLFAFYLKFAEQQLFYPILVVILLAGLLMSARLALNTHTPAQVFVGALLGFCISFGSIYLLL</sequence>
<dbReference type="RefSeq" id="WP_302038077.1">
    <property type="nucleotide sequence ID" value="NZ_JAUKPO010000006.1"/>
</dbReference>
<evidence type="ECO:0000313" key="4">
    <source>
        <dbReference type="Proteomes" id="UP001168528"/>
    </source>
</evidence>
<organism evidence="3 4">
    <name type="scientific">Rhodocytophaga aerolata</name>
    <dbReference type="NCBI Taxonomy" id="455078"/>
    <lineage>
        <taxon>Bacteria</taxon>
        <taxon>Pseudomonadati</taxon>
        <taxon>Bacteroidota</taxon>
        <taxon>Cytophagia</taxon>
        <taxon>Cytophagales</taxon>
        <taxon>Rhodocytophagaceae</taxon>
        <taxon>Rhodocytophaga</taxon>
    </lineage>
</organism>
<dbReference type="InterPro" id="IPR000326">
    <property type="entry name" value="PAP2/HPO"/>
</dbReference>
<feature type="transmembrane region" description="Helical" evidence="1">
    <location>
        <begin position="200"/>
        <end position="221"/>
    </location>
</feature>
<dbReference type="Gene3D" id="1.20.144.10">
    <property type="entry name" value="Phosphatidic acid phosphatase type 2/haloperoxidase"/>
    <property type="match status" value="1"/>
</dbReference>
<accession>A0ABT8R5C6</accession>
<dbReference type="CDD" id="cd01610">
    <property type="entry name" value="PAP2_like"/>
    <property type="match status" value="1"/>
</dbReference>
<keyword evidence="4" id="KW-1185">Reference proteome</keyword>
<keyword evidence="1" id="KW-0472">Membrane</keyword>
<reference evidence="3" key="1">
    <citation type="submission" date="2023-07" db="EMBL/GenBank/DDBJ databases">
        <title>The genome sequence of Rhodocytophaga aerolata KACC 12507.</title>
        <authorList>
            <person name="Zhang X."/>
        </authorList>
    </citation>
    <scope>NUCLEOTIDE SEQUENCE</scope>
    <source>
        <strain evidence="3">KACC 12507</strain>
    </source>
</reference>
<proteinExistence type="predicted"/>
<feature type="domain" description="Phosphatidic acid phosphatase type 2/haloperoxidase" evidence="2">
    <location>
        <begin position="174"/>
        <end position="245"/>
    </location>
</feature>
<dbReference type="EMBL" id="JAUKPO010000006">
    <property type="protein sequence ID" value="MDO1447277.1"/>
    <property type="molecule type" value="Genomic_DNA"/>
</dbReference>
<feature type="transmembrane region" description="Helical" evidence="1">
    <location>
        <begin position="227"/>
        <end position="247"/>
    </location>
</feature>
<dbReference type="Pfam" id="PF01569">
    <property type="entry name" value="PAP2"/>
    <property type="match status" value="1"/>
</dbReference>
<feature type="transmembrane region" description="Helical" evidence="1">
    <location>
        <begin position="174"/>
        <end position="193"/>
    </location>
</feature>
<gene>
    <name evidence="3" type="ORF">Q0590_13490</name>
</gene>
<keyword evidence="1" id="KW-0812">Transmembrane</keyword>
<evidence type="ECO:0000313" key="3">
    <source>
        <dbReference type="EMBL" id="MDO1447277.1"/>
    </source>
</evidence>
<feature type="transmembrane region" description="Helical" evidence="1">
    <location>
        <begin position="59"/>
        <end position="80"/>
    </location>
</feature>
<evidence type="ECO:0000259" key="2">
    <source>
        <dbReference type="Pfam" id="PF01569"/>
    </source>
</evidence>
<comment type="caution">
    <text evidence="3">The sequence shown here is derived from an EMBL/GenBank/DDBJ whole genome shotgun (WGS) entry which is preliminary data.</text>
</comment>
<keyword evidence="1" id="KW-1133">Transmembrane helix</keyword>
<name>A0ABT8R5C6_9BACT</name>
<feature type="transmembrane region" description="Helical" evidence="1">
    <location>
        <begin position="26"/>
        <end position="47"/>
    </location>
</feature>
<feature type="transmembrane region" description="Helical" evidence="1">
    <location>
        <begin position="124"/>
        <end position="142"/>
    </location>
</feature>
<dbReference type="Proteomes" id="UP001168528">
    <property type="component" value="Unassembled WGS sequence"/>
</dbReference>
<evidence type="ECO:0000256" key="1">
    <source>
        <dbReference type="SAM" id="Phobius"/>
    </source>
</evidence>
<protein>
    <recommendedName>
        <fullName evidence="2">Phosphatidic acid phosphatase type 2/haloperoxidase domain-containing protein</fullName>
    </recommendedName>
</protein>
<feature type="transmembrane region" description="Helical" evidence="1">
    <location>
        <begin position="149"/>
        <end position="168"/>
    </location>
</feature>